<dbReference type="CDD" id="cd05374">
    <property type="entry name" value="17beta-HSD-like_SDR_c"/>
    <property type="match status" value="1"/>
</dbReference>
<protein>
    <recommendedName>
        <fullName evidence="6">NAD(P)-binding protein</fullName>
    </recommendedName>
</protein>
<gene>
    <name evidence="4" type="ORF">PV09_08676</name>
</gene>
<dbReference type="GeneID" id="27316649"/>
<dbReference type="InterPro" id="IPR036291">
    <property type="entry name" value="NAD(P)-bd_dom_sf"/>
</dbReference>
<comment type="similarity">
    <text evidence="1 3">Belongs to the short-chain dehydrogenases/reductases (SDR) family.</text>
</comment>
<reference evidence="4 5" key="1">
    <citation type="submission" date="2015-01" db="EMBL/GenBank/DDBJ databases">
        <title>The Genome Sequence of Ochroconis gallopava CBS43764.</title>
        <authorList>
            <consortium name="The Broad Institute Genomics Platform"/>
            <person name="Cuomo C."/>
            <person name="de Hoog S."/>
            <person name="Gorbushina A."/>
            <person name="Stielow B."/>
            <person name="Teixiera M."/>
            <person name="Abouelleil A."/>
            <person name="Chapman S.B."/>
            <person name="Priest M."/>
            <person name="Young S.K."/>
            <person name="Wortman J."/>
            <person name="Nusbaum C."/>
            <person name="Birren B."/>
        </authorList>
    </citation>
    <scope>NUCLEOTIDE SEQUENCE [LARGE SCALE GENOMIC DNA]</scope>
    <source>
        <strain evidence="4 5">CBS 43764</strain>
    </source>
</reference>
<dbReference type="Proteomes" id="UP000053259">
    <property type="component" value="Unassembled WGS sequence"/>
</dbReference>
<sequence>MGNLDFASSSPRVWLVTGCSSGIGRELVTAILSRGDKVIPTVRRLSDLEYVNAIPGATDRLYPLELDVTMPELELSAKVRNAIAHMGRIDVLVNNAGFVMSGVWEEISESEMRRQFETNFYGALKMTRCVLEPMRMQRSGAILFMGSIAGWYGHAAGGPYSASKFAIEGAAECLSRETMHLGIRVHVFVLGMFRTSILSPNNKNKTYNSTTIQDYVTVQENSRRRHQEGDGKQLGNPRLAAHKMMDAVALMFASSTPLPHRIPLGSDALTIIKRKCMDTMEGLKGWDAFASSTDIVEDPLLSPSYYRLQCNVTSCKPELPKGIAPATLGLSRL</sequence>
<dbReference type="PRINTS" id="PR00080">
    <property type="entry name" value="SDRFAMILY"/>
</dbReference>
<dbReference type="AlphaFoldDB" id="A0A0D1XBT5"/>
<dbReference type="GO" id="GO:0016491">
    <property type="term" value="F:oxidoreductase activity"/>
    <property type="evidence" value="ECO:0007669"/>
    <property type="project" value="UniProtKB-KW"/>
</dbReference>
<evidence type="ECO:0000313" key="5">
    <source>
        <dbReference type="Proteomes" id="UP000053259"/>
    </source>
</evidence>
<keyword evidence="5" id="KW-1185">Reference proteome</keyword>
<dbReference type="VEuPathDB" id="FungiDB:PV09_08676"/>
<evidence type="ECO:0000313" key="4">
    <source>
        <dbReference type="EMBL" id="KIV99685.1"/>
    </source>
</evidence>
<evidence type="ECO:0000256" key="3">
    <source>
        <dbReference type="RuleBase" id="RU000363"/>
    </source>
</evidence>
<dbReference type="OrthoDB" id="1274115at2759"/>
<dbReference type="RefSeq" id="XP_016209555.1">
    <property type="nucleotide sequence ID" value="XM_016362613.1"/>
</dbReference>
<proteinExistence type="inferred from homology"/>
<dbReference type="InParanoid" id="A0A0D1XBT5"/>
<organism evidence="4 5">
    <name type="scientific">Verruconis gallopava</name>
    <dbReference type="NCBI Taxonomy" id="253628"/>
    <lineage>
        <taxon>Eukaryota</taxon>
        <taxon>Fungi</taxon>
        <taxon>Dikarya</taxon>
        <taxon>Ascomycota</taxon>
        <taxon>Pezizomycotina</taxon>
        <taxon>Dothideomycetes</taxon>
        <taxon>Pleosporomycetidae</taxon>
        <taxon>Venturiales</taxon>
        <taxon>Sympoventuriaceae</taxon>
        <taxon>Verruconis</taxon>
    </lineage>
</organism>
<dbReference type="PANTHER" id="PTHR43976:SF16">
    <property type="entry name" value="SHORT-CHAIN DEHYDROGENASE_REDUCTASE FAMILY PROTEIN"/>
    <property type="match status" value="1"/>
</dbReference>
<dbReference type="PANTHER" id="PTHR43976">
    <property type="entry name" value="SHORT CHAIN DEHYDROGENASE"/>
    <property type="match status" value="1"/>
</dbReference>
<evidence type="ECO:0008006" key="6">
    <source>
        <dbReference type="Google" id="ProtNLM"/>
    </source>
</evidence>
<keyword evidence="2" id="KW-0560">Oxidoreductase</keyword>
<dbReference type="PRINTS" id="PR00081">
    <property type="entry name" value="GDHRDH"/>
</dbReference>
<name>A0A0D1XBT5_9PEZI</name>
<evidence type="ECO:0000256" key="1">
    <source>
        <dbReference type="ARBA" id="ARBA00006484"/>
    </source>
</evidence>
<evidence type="ECO:0000256" key="2">
    <source>
        <dbReference type="ARBA" id="ARBA00023002"/>
    </source>
</evidence>
<accession>A0A0D1XBT5</accession>
<dbReference type="SUPFAM" id="SSF51735">
    <property type="entry name" value="NAD(P)-binding Rossmann-fold domains"/>
    <property type="match status" value="1"/>
</dbReference>
<dbReference type="Pfam" id="PF00106">
    <property type="entry name" value="adh_short"/>
    <property type="match status" value="1"/>
</dbReference>
<dbReference type="EMBL" id="KN847573">
    <property type="protein sequence ID" value="KIV99685.1"/>
    <property type="molecule type" value="Genomic_DNA"/>
</dbReference>
<dbReference type="STRING" id="253628.A0A0D1XBT5"/>
<dbReference type="Gene3D" id="3.40.50.720">
    <property type="entry name" value="NAD(P)-binding Rossmann-like Domain"/>
    <property type="match status" value="1"/>
</dbReference>
<dbReference type="HOGENOM" id="CLU_010194_2_9_1"/>
<dbReference type="InterPro" id="IPR051911">
    <property type="entry name" value="SDR_oxidoreductase"/>
</dbReference>
<dbReference type="InterPro" id="IPR002347">
    <property type="entry name" value="SDR_fam"/>
</dbReference>